<reference evidence="13" key="2">
    <citation type="submission" date="2021-04" db="EMBL/GenBank/DDBJ databases">
        <authorList>
            <person name="Gilroy R."/>
        </authorList>
    </citation>
    <scope>NUCLEOTIDE SEQUENCE</scope>
    <source>
        <strain evidence="13">CHK160-9182</strain>
    </source>
</reference>
<reference evidence="13" key="1">
    <citation type="journal article" date="2021" name="PeerJ">
        <title>Extensive microbial diversity within the chicken gut microbiome revealed by metagenomics and culture.</title>
        <authorList>
            <person name="Gilroy R."/>
            <person name="Ravi A."/>
            <person name="Getino M."/>
            <person name="Pursley I."/>
            <person name="Horton D.L."/>
            <person name="Alikhan N.F."/>
            <person name="Baker D."/>
            <person name="Gharbi K."/>
            <person name="Hall N."/>
            <person name="Watson M."/>
            <person name="Adriaenssens E.M."/>
            <person name="Foster-Nyarko E."/>
            <person name="Jarju S."/>
            <person name="Secka A."/>
            <person name="Antonio M."/>
            <person name="Oren A."/>
            <person name="Chaudhuri R.R."/>
            <person name="La Ragione R."/>
            <person name="Hildebrand F."/>
            <person name="Pallen M.J."/>
        </authorList>
    </citation>
    <scope>NUCLEOTIDE SEQUENCE</scope>
    <source>
        <strain evidence="13">CHK160-9182</strain>
    </source>
</reference>
<accession>A0A9D1Q565</accession>
<keyword evidence="8 11" id="KW-1133">Transmembrane helix</keyword>
<gene>
    <name evidence="13" type="primary">rseP</name>
    <name evidence="13" type="ORF">H9889_02385</name>
</gene>
<dbReference type="Gene3D" id="2.30.42.10">
    <property type="match status" value="2"/>
</dbReference>
<feature type="transmembrane region" description="Helical" evidence="11">
    <location>
        <begin position="6"/>
        <end position="25"/>
    </location>
</feature>
<keyword evidence="7 11" id="KW-0862">Zinc</keyword>
<evidence type="ECO:0000256" key="8">
    <source>
        <dbReference type="ARBA" id="ARBA00022989"/>
    </source>
</evidence>
<sequence>MISSFLNSAFGFLILMGVLVTLHEFGHFYAAKKLGFKVLTFSIGFGKKVWSRVGKDGVEYRIGMIPLGGYVGFLDDRAHDVKPSEMDQTFNAKPIWKRAIVIAAGPFVNLAFAVVLLFGLYLYGMPAFKAKVDTPLPDSVIAQAGFERGDEVIAIEGRPVRTYEEMMMGFIEYLNDGTASVEINRNGQLRTLKIVMDEPLRLNANQKLEQVLGVNLYLPFIPATIEMVTDDGAAKSAGLVKGDEIIAVNGDRVSTRHEFLAIMHHFEQMDIAEVSLQLTVNRHNRLLEIPLTIERTDNQRFMLGVMLGALSPEIIAEFEAMKTLQKYPMIEAFEYAVSDAYHNSLLIFKFIKRMITGEVHLNMMAGPVTIADAAGKTLDAGWVYFIQLMALFSVNLGILNLLPIPVLDGGRLVGLAIEAVAGRNRIPAKLSMMVMQLGALFLFIFMAFVILYDITKWF</sequence>
<dbReference type="SMART" id="SM00228">
    <property type="entry name" value="PDZ"/>
    <property type="match status" value="2"/>
</dbReference>
<evidence type="ECO:0000256" key="9">
    <source>
        <dbReference type="ARBA" id="ARBA00023049"/>
    </source>
</evidence>
<dbReference type="AlphaFoldDB" id="A0A9D1Q565"/>
<dbReference type="GO" id="GO:0006508">
    <property type="term" value="P:proteolysis"/>
    <property type="evidence" value="ECO:0007669"/>
    <property type="project" value="UniProtKB-KW"/>
</dbReference>
<comment type="caution">
    <text evidence="13">The sequence shown here is derived from an EMBL/GenBank/DDBJ whole genome shotgun (WGS) entry which is preliminary data.</text>
</comment>
<evidence type="ECO:0000313" key="13">
    <source>
        <dbReference type="EMBL" id="HIW06163.1"/>
    </source>
</evidence>
<protein>
    <recommendedName>
        <fullName evidence="11">Zinc metalloprotease</fullName>
        <ecNumber evidence="11">3.4.24.-</ecNumber>
    </recommendedName>
</protein>
<evidence type="ECO:0000256" key="1">
    <source>
        <dbReference type="ARBA" id="ARBA00001947"/>
    </source>
</evidence>
<dbReference type="GO" id="GO:0046872">
    <property type="term" value="F:metal ion binding"/>
    <property type="evidence" value="ECO:0007669"/>
    <property type="project" value="UniProtKB-KW"/>
</dbReference>
<evidence type="ECO:0000259" key="12">
    <source>
        <dbReference type="SMART" id="SM00228"/>
    </source>
</evidence>
<dbReference type="InterPro" id="IPR036034">
    <property type="entry name" value="PDZ_sf"/>
</dbReference>
<feature type="transmembrane region" description="Helical" evidence="11">
    <location>
        <begin position="99"/>
        <end position="123"/>
    </location>
</feature>
<dbReference type="CDD" id="cd06163">
    <property type="entry name" value="S2P-M50_PDZ_RseP-like"/>
    <property type="match status" value="1"/>
</dbReference>
<comment type="subcellular location">
    <subcellularLocation>
        <location evidence="2">Membrane</location>
        <topology evidence="2">Multi-pass membrane protein</topology>
    </subcellularLocation>
</comment>
<evidence type="ECO:0000256" key="7">
    <source>
        <dbReference type="ARBA" id="ARBA00022833"/>
    </source>
</evidence>
<keyword evidence="6 11" id="KW-0378">Hydrolase</keyword>
<dbReference type="EMBL" id="DXHP01000054">
    <property type="protein sequence ID" value="HIW06163.1"/>
    <property type="molecule type" value="Genomic_DNA"/>
</dbReference>
<dbReference type="GO" id="GO:0016020">
    <property type="term" value="C:membrane"/>
    <property type="evidence" value="ECO:0007669"/>
    <property type="project" value="UniProtKB-SubCell"/>
</dbReference>
<dbReference type="InterPro" id="IPR004387">
    <property type="entry name" value="Pept_M50_Zn"/>
</dbReference>
<feature type="transmembrane region" description="Helical" evidence="11">
    <location>
        <begin position="382"/>
        <end position="402"/>
    </location>
</feature>
<keyword evidence="5 11" id="KW-0812">Transmembrane</keyword>
<keyword evidence="10 11" id="KW-0472">Membrane</keyword>
<evidence type="ECO:0000256" key="6">
    <source>
        <dbReference type="ARBA" id="ARBA00022801"/>
    </source>
</evidence>
<feature type="domain" description="PDZ" evidence="12">
    <location>
        <begin position="116"/>
        <end position="187"/>
    </location>
</feature>
<evidence type="ECO:0000256" key="5">
    <source>
        <dbReference type="ARBA" id="ARBA00022692"/>
    </source>
</evidence>
<feature type="domain" description="PDZ" evidence="12">
    <location>
        <begin position="210"/>
        <end position="284"/>
    </location>
</feature>
<dbReference type="InterPro" id="IPR008915">
    <property type="entry name" value="Peptidase_M50"/>
</dbReference>
<dbReference type="NCBIfam" id="TIGR00054">
    <property type="entry name" value="RIP metalloprotease RseP"/>
    <property type="match status" value="1"/>
</dbReference>
<keyword evidence="4" id="KW-0645">Protease</keyword>
<keyword evidence="9 11" id="KW-0482">Metalloprotease</keyword>
<evidence type="ECO:0000256" key="11">
    <source>
        <dbReference type="RuleBase" id="RU362031"/>
    </source>
</evidence>
<evidence type="ECO:0000256" key="4">
    <source>
        <dbReference type="ARBA" id="ARBA00022670"/>
    </source>
</evidence>
<evidence type="ECO:0000256" key="10">
    <source>
        <dbReference type="ARBA" id="ARBA00023136"/>
    </source>
</evidence>
<dbReference type="PANTHER" id="PTHR42837">
    <property type="entry name" value="REGULATOR OF SIGMA-E PROTEASE RSEP"/>
    <property type="match status" value="1"/>
</dbReference>
<keyword evidence="11" id="KW-0479">Metal-binding</keyword>
<dbReference type="GO" id="GO:0004222">
    <property type="term" value="F:metalloendopeptidase activity"/>
    <property type="evidence" value="ECO:0007669"/>
    <property type="project" value="InterPro"/>
</dbReference>
<dbReference type="SUPFAM" id="SSF50156">
    <property type="entry name" value="PDZ domain-like"/>
    <property type="match status" value="2"/>
</dbReference>
<comment type="cofactor">
    <cofactor evidence="1 11">
        <name>Zn(2+)</name>
        <dbReference type="ChEBI" id="CHEBI:29105"/>
    </cofactor>
</comment>
<evidence type="ECO:0000313" key="14">
    <source>
        <dbReference type="Proteomes" id="UP000823934"/>
    </source>
</evidence>
<comment type="similarity">
    <text evidence="3 11">Belongs to the peptidase M50B family.</text>
</comment>
<dbReference type="EC" id="3.4.24.-" evidence="11"/>
<dbReference type="InterPro" id="IPR001478">
    <property type="entry name" value="PDZ"/>
</dbReference>
<feature type="transmembrane region" description="Helical" evidence="11">
    <location>
        <begin position="433"/>
        <end position="452"/>
    </location>
</feature>
<proteinExistence type="inferred from homology"/>
<dbReference type="Proteomes" id="UP000823934">
    <property type="component" value="Unassembled WGS sequence"/>
</dbReference>
<name>A0A9D1Q565_9GAMM</name>
<dbReference type="Pfam" id="PF02163">
    <property type="entry name" value="Peptidase_M50"/>
    <property type="match status" value="1"/>
</dbReference>
<organism evidence="13 14">
    <name type="scientific">Candidatus Ignatzschineria merdigallinarum</name>
    <dbReference type="NCBI Taxonomy" id="2838621"/>
    <lineage>
        <taxon>Bacteria</taxon>
        <taxon>Pseudomonadati</taxon>
        <taxon>Pseudomonadota</taxon>
        <taxon>Gammaproteobacteria</taxon>
        <taxon>Cardiobacteriales</taxon>
        <taxon>Ignatzschineriaceae</taxon>
        <taxon>Ignatzschineria</taxon>
    </lineage>
</organism>
<dbReference type="PANTHER" id="PTHR42837:SF2">
    <property type="entry name" value="MEMBRANE METALLOPROTEASE ARASP2, CHLOROPLASTIC-RELATED"/>
    <property type="match status" value="1"/>
</dbReference>
<evidence type="ECO:0000256" key="2">
    <source>
        <dbReference type="ARBA" id="ARBA00004141"/>
    </source>
</evidence>
<evidence type="ECO:0000256" key="3">
    <source>
        <dbReference type="ARBA" id="ARBA00007931"/>
    </source>
</evidence>